<dbReference type="NCBIfam" id="TIGR01760">
    <property type="entry name" value="tape_meas_TP901"/>
    <property type="match status" value="1"/>
</dbReference>
<dbReference type="InterPro" id="IPR003416">
    <property type="entry name" value="MgtC/SapB/SrpB/YhiD_fam"/>
</dbReference>
<feature type="transmembrane region" description="Helical" evidence="2">
    <location>
        <begin position="555"/>
        <end position="573"/>
    </location>
</feature>
<dbReference type="GeneID" id="89479024"/>
<dbReference type="STRING" id="104102.AtDm6_1262"/>
<keyword evidence="5" id="KW-1185">Reference proteome</keyword>
<dbReference type="PATRIC" id="fig|104102.7.peg.1252"/>
<comment type="caution">
    <text evidence="4">The sequence shown here is derived from an EMBL/GenBank/DDBJ whole genome shotgun (WGS) entry which is preliminary data.</text>
</comment>
<dbReference type="AlphaFoldDB" id="A0A094YUL2"/>
<feature type="region of interest" description="Disordered" evidence="1">
    <location>
        <begin position="694"/>
        <end position="725"/>
    </location>
</feature>
<sequence length="725" mass="75851">MADDLRAKFELDFAVGSSEPLQAIQGVLERIDVALNRLREVTNPFEGLTEPVARATRATTELNETLTRTTGATEAAAEGTTALAETLTRATATTSEVTESVTAMNGVLEATGAATAEAANGLGRMGTEAEASAARVSTAMERAQAAYRAGSEMARMPSLPSSPEGGDYFDRVRGAGQHFMQSGEHAMHSAMGAAMTGMAFVAPVHAAAEYDNDLTHIGITLGVPTAQNPDFARDLGRRIDAIARATGQRSTDLVGAASFLSMEGFKLPQIMSMVPAVAKISTGYNADPEAVAKTAFTLNHSMHISDQDMPRALAMVARVGKESALPMEKLASLFPEVAAQGSFLGVTGMQGVRDMAAMTAVIRKSVGSEGQATTNLRAMMQTLTTQHGRQRFSKVLGVDVEKVMNNAVDQGLDPLEAILEKIRRTGDMRTQAHYISQLFNNEQDQAGVAAILKNLPEYFRIRGRIGNTSSKMIDEDFDAGLKSTLIRLHAFEDALGQVERRIGTAFVPIMNIGTKALHGLANGFDWLDKHIPGATTGVLAAVGTFLLLSTTVGAIGAIAIPFTAAFGLVAAVLGTTTLAAAGVVAGVAAVGAGVVAAGIVIYKNWGTIKGYFTAFGAWVTGWASSIGSAISHAFEGIFSKPLATLHAVDQWFDHSSIGQAMDKWLAHPAVPAAVPAAPGAQAGEAGGGQFGLHVSHDPGVQVRQTSGPRGLVSISPDRGRMVAQP</sequence>
<evidence type="ECO:0000313" key="4">
    <source>
        <dbReference type="EMBL" id="KGB24264.1"/>
    </source>
</evidence>
<feature type="transmembrane region" description="Helical" evidence="2">
    <location>
        <begin position="579"/>
        <end position="602"/>
    </location>
</feature>
<keyword evidence="2" id="KW-0472">Membrane</keyword>
<dbReference type="EMBL" id="JOKM01000048">
    <property type="protein sequence ID" value="KGB24264.1"/>
    <property type="molecule type" value="Genomic_DNA"/>
</dbReference>
<organism evidence="4 5">
    <name type="scientific">Acetobacter tropicalis</name>
    <dbReference type="NCBI Taxonomy" id="104102"/>
    <lineage>
        <taxon>Bacteria</taxon>
        <taxon>Pseudomonadati</taxon>
        <taxon>Pseudomonadota</taxon>
        <taxon>Alphaproteobacteria</taxon>
        <taxon>Acetobacterales</taxon>
        <taxon>Acetobacteraceae</taxon>
        <taxon>Acetobacter</taxon>
    </lineage>
</organism>
<evidence type="ECO:0000256" key="1">
    <source>
        <dbReference type="SAM" id="MobiDB-lite"/>
    </source>
</evidence>
<dbReference type="InterPro" id="IPR010090">
    <property type="entry name" value="Phage_tape_meas"/>
</dbReference>
<dbReference type="PRINTS" id="PR01837">
    <property type="entry name" value="MGTCSAPBPROT"/>
</dbReference>
<dbReference type="Proteomes" id="UP000029448">
    <property type="component" value="Unassembled WGS sequence"/>
</dbReference>
<dbReference type="GO" id="GO:0016020">
    <property type="term" value="C:membrane"/>
    <property type="evidence" value="ECO:0007669"/>
    <property type="project" value="InterPro"/>
</dbReference>
<feature type="domain" description="Phage tail tape measure protein" evidence="3">
    <location>
        <begin position="243"/>
        <end position="439"/>
    </location>
</feature>
<evidence type="ECO:0000313" key="5">
    <source>
        <dbReference type="Proteomes" id="UP000029448"/>
    </source>
</evidence>
<dbReference type="Pfam" id="PF10145">
    <property type="entry name" value="PhageMin_Tail"/>
    <property type="match status" value="1"/>
</dbReference>
<protein>
    <recommendedName>
        <fullName evidence="3">Phage tail tape measure protein domain-containing protein</fullName>
    </recommendedName>
</protein>
<keyword evidence="2" id="KW-0812">Transmembrane</keyword>
<evidence type="ECO:0000259" key="3">
    <source>
        <dbReference type="Pfam" id="PF10145"/>
    </source>
</evidence>
<keyword evidence="2" id="KW-1133">Transmembrane helix</keyword>
<dbReference type="RefSeq" id="WP_052051266.1">
    <property type="nucleotide sequence ID" value="NZ_JAUYUW010000001.1"/>
</dbReference>
<reference evidence="4 5" key="1">
    <citation type="submission" date="2014-06" db="EMBL/GenBank/DDBJ databases">
        <title>Functional and comparative genomic analyses of the Drosophila gut microbiota identify candidate symbiosis factors.</title>
        <authorList>
            <person name="Newell P.D."/>
            <person name="Chaston J.M."/>
            <person name="Douglas A.E."/>
        </authorList>
    </citation>
    <scope>NUCLEOTIDE SEQUENCE [LARGE SCALE GENOMIC DNA]</scope>
    <source>
        <strain evidence="4 5">DmCS_006</strain>
    </source>
</reference>
<gene>
    <name evidence="4" type="ORF">AtDm6_1262</name>
</gene>
<evidence type="ECO:0000256" key="2">
    <source>
        <dbReference type="SAM" id="Phobius"/>
    </source>
</evidence>
<proteinExistence type="predicted"/>
<name>A0A094YUL2_9PROT</name>
<accession>A0A094YUL2</accession>